<dbReference type="InterPro" id="IPR003107">
    <property type="entry name" value="HAT"/>
</dbReference>
<feature type="compositionally biased region" description="Basic residues" evidence="4">
    <location>
        <begin position="127"/>
        <end position="152"/>
    </location>
</feature>
<dbReference type="PANTHER" id="PTHR13471">
    <property type="entry name" value="TETRATRICOPEPTIDE-LIKE HELICAL"/>
    <property type="match status" value="1"/>
</dbReference>
<dbReference type="InterPro" id="IPR013633">
    <property type="entry name" value="NRDE-2"/>
</dbReference>
<dbReference type="Proteomes" id="UP000694941">
    <property type="component" value="Unplaced"/>
</dbReference>
<dbReference type="Pfam" id="PF08424">
    <property type="entry name" value="NRDE-2"/>
    <property type="match status" value="1"/>
</dbReference>
<feature type="region of interest" description="Disordered" evidence="4">
    <location>
        <begin position="18"/>
        <end position="41"/>
    </location>
</feature>
<feature type="compositionally biased region" description="Acidic residues" evidence="4">
    <location>
        <begin position="29"/>
        <end position="39"/>
    </location>
</feature>
<dbReference type="PANTHER" id="PTHR13471:SF0">
    <property type="entry name" value="NUCLEAR EXOSOME REGULATOR NRDE2"/>
    <property type="match status" value="1"/>
</dbReference>
<proteinExistence type="inferred from homology"/>
<dbReference type="SMART" id="SM00386">
    <property type="entry name" value="HAT"/>
    <property type="match status" value="2"/>
</dbReference>
<evidence type="ECO:0000256" key="3">
    <source>
        <dbReference type="ARBA" id="ARBA00023242"/>
    </source>
</evidence>
<comment type="subcellular location">
    <subcellularLocation>
        <location evidence="1">Nucleus</location>
    </subcellularLocation>
</comment>
<name>A0ABM1T411_LIMPO</name>
<dbReference type="InterPro" id="IPR011990">
    <property type="entry name" value="TPR-like_helical_dom_sf"/>
</dbReference>
<evidence type="ECO:0000256" key="1">
    <source>
        <dbReference type="ARBA" id="ARBA00004123"/>
    </source>
</evidence>
<sequence>MFTCIIVKHQQKMNSKQGTTVDTRFSSATEDESETELEVESTVSAGSLFPAYCGNVPRAKNESAGSSHQFEWLQNKSFPGRSTTDLAKLVEEESEENLTEEKENPEGTEDYFITTEGKEFSKEGKIARSKKSLKKEKKNKHKHKKYKTKSKSFKPSISDDEDYETKESIYSQMSKMVFIEETGLAPERAFHVDSKHDRNNLAFSSLYHQHIARYYEEVRHPLGSNIILWPPDKERKKKKKDKLRYYSKKYALLLQDVENVLDLSVQSLQKSVALKDYVPLSLSVNEQGFSKLNSINSKEYNCFNPLGVYDSSTVLYLQGKGKESEVGSSSSLKPTEKQWLYQKTEEFNKYLTEHPGDEQKWLDFIDFQDIAAAAMFENHTLSSTELEKSKRKNQNLMVTEKKLAILESALKSNPCSIRLAVSRLELGQNIWEIEKLLQEWKQLIFHNPNSSYLCQRYITFVQTQLSYFTVSKTVKVYSHCLMTLNKILEGIFVSHTAPEDLEENMLDIFYHFCSFLHQCGQTERAVASFQALVEFNMYTPKSLTLKASLSDWIVLFEPFWDSGSPRFGEEGALGWATVITEKNIGSNFAYNPDLNKNEDEILNRCLSKSETWLHFENLREGHYWLPWRPGSGSANNDETCEDPERMVLVDDVSNVLFRLKSESTKFYLVLLFLQFLGVRTHNHSHIACSRSLCLCPTLVHNTPIEQQYSFHSSFIFLCNKQTFQPFKQFLVHNTDQFETFITRIFEQSLQIFSHDLQIELLISWFQYTIDSLFYISKQVDSKIYKQKCKLARKKAKNFLKKEVNRNNLTLWEWYGKLEWACNNRKEAEKIFETSFEASLNGEISSQQRTLWSLTRTYIELELGLNNILYSRKSYIRDESDEALKKKILWVLLCLGGSTKYSAFSEKTFEVVTPVRILKAQNAFKTILEEVLQHVCLIQDTQSNFSSILSFEQPWKQVVDIASCFAFFQYFTHGLAAAASVFESLFTQLVKNESIQSELLKENLYEVYINLIAYDSQRPLVPLKSLRSHLTEALTAFPSNSQFLAGLVNMETNSLVTGRLRRFFNDILKFPDKTSPIIWMFAVYAEHKRHEKISKEIESACNDKNISGSVVPSVPDCGVTWRIRSLFERALDESPSRHCVGLWRWYLKFEVERQNYQRAEVIFYRALQQCPWAKDLYVDGIAYFPNKLEEIHDIMIEKEIRVRTPPEEIEMLQEHHGKSGKHEDEQQTEENIWTYQKFHTYFVACPMVFSHGRLHLVRKGL</sequence>
<dbReference type="GeneID" id="106466844"/>
<dbReference type="RefSeq" id="XP_022250617.1">
    <property type="nucleotide sequence ID" value="XM_022394909.1"/>
</dbReference>
<evidence type="ECO:0000256" key="2">
    <source>
        <dbReference type="ARBA" id="ARBA00009265"/>
    </source>
</evidence>
<reference evidence="6" key="1">
    <citation type="submission" date="2025-08" db="UniProtKB">
        <authorList>
            <consortium name="RefSeq"/>
        </authorList>
    </citation>
    <scope>IDENTIFICATION</scope>
    <source>
        <tissue evidence="6">Muscle</tissue>
    </source>
</reference>
<organism evidence="5 6">
    <name type="scientific">Limulus polyphemus</name>
    <name type="common">Atlantic horseshoe crab</name>
    <dbReference type="NCBI Taxonomy" id="6850"/>
    <lineage>
        <taxon>Eukaryota</taxon>
        <taxon>Metazoa</taxon>
        <taxon>Ecdysozoa</taxon>
        <taxon>Arthropoda</taxon>
        <taxon>Chelicerata</taxon>
        <taxon>Merostomata</taxon>
        <taxon>Xiphosura</taxon>
        <taxon>Limulidae</taxon>
        <taxon>Limulus</taxon>
    </lineage>
</organism>
<keyword evidence="5" id="KW-1185">Reference proteome</keyword>
<feature type="region of interest" description="Disordered" evidence="4">
    <location>
        <begin position="122"/>
        <end position="159"/>
    </location>
</feature>
<protein>
    <submittedName>
        <fullName evidence="6">Protein NRDE2 homolog isoform X1</fullName>
    </submittedName>
</protein>
<evidence type="ECO:0000313" key="6">
    <source>
        <dbReference type="RefSeq" id="XP_022250617.1"/>
    </source>
</evidence>
<evidence type="ECO:0000256" key="4">
    <source>
        <dbReference type="SAM" id="MobiDB-lite"/>
    </source>
</evidence>
<dbReference type="Gene3D" id="1.25.40.10">
    <property type="entry name" value="Tetratricopeptide repeat domain"/>
    <property type="match status" value="1"/>
</dbReference>
<evidence type="ECO:0000313" key="5">
    <source>
        <dbReference type="Proteomes" id="UP000694941"/>
    </source>
</evidence>
<comment type="similarity">
    <text evidence="2">Belongs to the NRDE2 family.</text>
</comment>
<accession>A0ABM1T411</accession>
<keyword evidence="3" id="KW-0539">Nucleus</keyword>
<dbReference type="SUPFAM" id="SSF48452">
    <property type="entry name" value="TPR-like"/>
    <property type="match status" value="1"/>
</dbReference>
<gene>
    <name evidence="6" type="primary">LOC106466844</name>
</gene>